<evidence type="ECO:0000256" key="1">
    <source>
        <dbReference type="ARBA" id="ARBA00022614"/>
    </source>
</evidence>
<dbReference type="InterPro" id="IPR050576">
    <property type="entry name" value="Cilia_flagella_integrity"/>
</dbReference>
<gene>
    <name evidence="4" type="ORF">DGYR_LOCUS6884</name>
</gene>
<feature type="region of interest" description="Disordered" evidence="3">
    <location>
        <begin position="54"/>
        <end position="84"/>
    </location>
</feature>
<dbReference type="SMART" id="SM00369">
    <property type="entry name" value="LRR_TYP"/>
    <property type="match status" value="4"/>
</dbReference>
<dbReference type="InterPro" id="IPR025875">
    <property type="entry name" value="Leu-rich_rpt_4"/>
</dbReference>
<dbReference type="Proteomes" id="UP000549394">
    <property type="component" value="Unassembled WGS sequence"/>
</dbReference>
<dbReference type="OrthoDB" id="1939344at2759"/>
<dbReference type="InterPro" id="IPR032675">
    <property type="entry name" value="LRR_dom_sf"/>
</dbReference>
<accession>A0A7I8VQG0</accession>
<evidence type="ECO:0000313" key="4">
    <source>
        <dbReference type="EMBL" id="CAD5118523.1"/>
    </source>
</evidence>
<dbReference type="Gene3D" id="3.80.10.10">
    <property type="entry name" value="Ribonuclease Inhibitor"/>
    <property type="match status" value="2"/>
</dbReference>
<evidence type="ECO:0000256" key="2">
    <source>
        <dbReference type="ARBA" id="ARBA00022737"/>
    </source>
</evidence>
<organism evidence="4 5">
    <name type="scientific">Dimorphilus gyrociliatus</name>
    <dbReference type="NCBI Taxonomy" id="2664684"/>
    <lineage>
        <taxon>Eukaryota</taxon>
        <taxon>Metazoa</taxon>
        <taxon>Spiralia</taxon>
        <taxon>Lophotrochozoa</taxon>
        <taxon>Annelida</taxon>
        <taxon>Polychaeta</taxon>
        <taxon>Polychaeta incertae sedis</taxon>
        <taxon>Dinophilidae</taxon>
        <taxon>Dimorphilus</taxon>
    </lineage>
</organism>
<sequence length="1034" mass="116375">MYSVGKLKQKGKDVVTVGPQLALQAIATSVNERPIGSKQTLSAGRADDKFRKDIPVSGVVYGSSNPSSTRSAQQHNNDNTLPEPILRASTAPRRLMQTLPTAYVQDLTTNHVDENRSILLNSQAFPGGKIAVKAPSSASRLGTNIPGSSVVSEADGDRVMFTESPLHPGVQIVYRTPEERQSNPDRLNLDRRRLSACPMLENEDQLRLLNYQHNSISKIQNVSRLRKLIFLDMYDNHVESISGIETLKSLRVLMLGKNRIRKIENLGELLKLDVLDLHGNQIQSIENLQHLTELRVLNLAGNQIKYVDNLKGMTALQELNLRRNQINVVRLLVAKIMPMDQMFLTKDGLVCECSKRTVSTPPSCKLPPLPLRMYQQSKKVYPRPLRLFSQAKLSGLAFSYDDITCLGDSMSLLELTLDGNPISQESHYKQNILKNIHHLKSLDNKKLTEEERRLAMIMARKDVEKKKETNKVAALKERRMVAINNAKRQWEMMQGSLMAKTSSQVNSIKEIHATHVGNIPNEVTETNRQLKSSRSNSIRPASAKSVVENTQNANGTGLLESRPSTRPASSNAHRTSSRAPNSLDHLAELENENTLSLYGAGALDALDKNWGVQAAGVISTIIFKFIEFDCIIKHLGKLRARYPSVTSLIFTAANIKNLAQFNALAVLRRLDSITIEIEDDIMLAKDKVPRLPREAKERILQLKEKRIKKDPQENEKTISNQIKPTDYYSRHVLRLQDYSTKCHNSLVMIGSPTLMKNKYETETDSCDLMTWRSSLKKVPDKIPVILKRNDTVERLVYGDEPDRMASARQSKTEAKEEKRNERARSCSPLPAGLPAITVRTPPACNLPLSVKPANNKADKLSIIERFLKDCEIHKRFEKKAKKTVTPTDIVNAEKYFSMLSHMTTTQLSHSRLLSLIGDPRRKHLSYTADEKSRLETVRQIDKQHPGESVSRAALTYVTQDVIRSKSKACNTRKRLARSLVAELTVQAVNIHQKQMALEQIWPSIIKEMIHKIVVEVSPDVQGFTKKQLSEVEGQ</sequence>
<feature type="compositionally biased region" description="Polar residues" evidence="3">
    <location>
        <begin position="562"/>
        <end position="580"/>
    </location>
</feature>
<feature type="compositionally biased region" description="Polar residues" evidence="3">
    <location>
        <begin position="521"/>
        <end position="539"/>
    </location>
</feature>
<dbReference type="SMART" id="SM00365">
    <property type="entry name" value="LRR_SD22"/>
    <property type="match status" value="5"/>
</dbReference>
<feature type="region of interest" description="Disordered" evidence="3">
    <location>
        <begin position="519"/>
        <end position="581"/>
    </location>
</feature>
<feature type="compositionally biased region" description="Basic and acidic residues" evidence="3">
    <location>
        <begin position="802"/>
        <end position="824"/>
    </location>
</feature>
<dbReference type="InterPro" id="IPR003591">
    <property type="entry name" value="Leu-rich_rpt_typical-subtyp"/>
</dbReference>
<dbReference type="PANTHER" id="PTHR45973:SF8">
    <property type="entry name" value="LEUCINE-RICH REPEAT-CONTAINING PROTEIN 49"/>
    <property type="match status" value="1"/>
</dbReference>
<dbReference type="SUPFAM" id="SSF52058">
    <property type="entry name" value="L domain-like"/>
    <property type="match status" value="1"/>
</dbReference>
<dbReference type="EMBL" id="CAJFCJ010000009">
    <property type="protein sequence ID" value="CAD5118523.1"/>
    <property type="molecule type" value="Genomic_DNA"/>
</dbReference>
<comment type="caution">
    <text evidence="4">The sequence shown here is derived from an EMBL/GenBank/DDBJ whole genome shotgun (WGS) entry which is preliminary data.</text>
</comment>
<feature type="region of interest" description="Disordered" evidence="3">
    <location>
        <begin position="802"/>
        <end position="828"/>
    </location>
</feature>
<keyword evidence="2" id="KW-0677">Repeat</keyword>
<dbReference type="Pfam" id="PF12799">
    <property type="entry name" value="LRR_4"/>
    <property type="match status" value="2"/>
</dbReference>
<dbReference type="PANTHER" id="PTHR45973">
    <property type="entry name" value="PROTEIN PHOSPHATASE 1 REGULATORY SUBUNIT SDS22-RELATED"/>
    <property type="match status" value="1"/>
</dbReference>
<proteinExistence type="predicted"/>
<dbReference type="PROSITE" id="PS51450">
    <property type="entry name" value="LRR"/>
    <property type="match status" value="5"/>
</dbReference>
<protein>
    <submittedName>
        <fullName evidence="4">DgyrCDS7216</fullName>
    </submittedName>
</protein>
<evidence type="ECO:0000313" key="5">
    <source>
        <dbReference type="Proteomes" id="UP000549394"/>
    </source>
</evidence>
<name>A0A7I8VQG0_9ANNE</name>
<reference evidence="4 5" key="1">
    <citation type="submission" date="2020-08" db="EMBL/GenBank/DDBJ databases">
        <authorList>
            <person name="Hejnol A."/>
        </authorList>
    </citation>
    <scope>NUCLEOTIDE SEQUENCE [LARGE SCALE GENOMIC DNA]</scope>
</reference>
<keyword evidence="1" id="KW-0433">Leucine-rich repeat</keyword>
<dbReference type="InterPro" id="IPR001611">
    <property type="entry name" value="Leu-rich_rpt"/>
</dbReference>
<keyword evidence="5" id="KW-1185">Reference proteome</keyword>
<evidence type="ECO:0000256" key="3">
    <source>
        <dbReference type="SAM" id="MobiDB-lite"/>
    </source>
</evidence>
<feature type="compositionally biased region" description="Polar residues" evidence="3">
    <location>
        <begin position="62"/>
        <end position="80"/>
    </location>
</feature>
<dbReference type="AlphaFoldDB" id="A0A7I8VQG0"/>